<keyword evidence="2" id="KW-0813">Transport</keyword>
<dbReference type="GO" id="GO:0015297">
    <property type="term" value="F:antiporter activity"/>
    <property type="evidence" value="ECO:0007669"/>
    <property type="project" value="UniProtKB-KW"/>
</dbReference>
<dbReference type="PANTHER" id="PTHR43562">
    <property type="entry name" value="NAPA-TYPE SODIUM/HYDROGEN ANTIPORTER"/>
    <property type="match status" value="1"/>
</dbReference>
<dbReference type="AlphaFoldDB" id="A0A7C5L551"/>
<dbReference type="GO" id="GO:1902600">
    <property type="term" value="P:proton transmembrane transport"/>
    <property type="evidence" value="ECO:0007669"/>
    <property type="project" value="InterPro"/>
</dbReference>
<organism evidence="12">
    <name type="scientific">Aquifex aeolicus</name>
    <dbReference type="NCBI Taxonomy" id="63363"/>
    <lineage>
        <taxon>Bacteria</taxon>
        <taxon>Pseudomonadati</taxon>
        <taxon>Aquificota</taxon>
        <taxon>Aquificia</taxon>
        <taxon>Aquificales</taxon>
        <taxon>Aquificaceae</taxon>
        <taxon>Aquifex</taxon>
    </lineage>
</organism>
<feature type="transmembrane region" description="Helical" evidence="10">
    <location>
        <begin position="161"/>
        <end position="181"/>
    </location>
</feature>
<feature type="transmembrane region" description="Helical" evidence="10">
    <location>
        <begin position="381"/>
        <end position="401"/>
    </location>
</feature>
<feature type="transmembrane region" description="Helical" evidence="10">
    <location>
        <begin position="44"/>
        <end position="62"/>
    </location>
</feature>
<evidence type="ECO:0000256" key="7">
    <source>
        <dbReference type="ARBA" id="ARBA00023065"/>
    </source>
</evidence>
<dbReference type="InterPro" id="IPR006153">
    <property type="entry name" value="Cation/H_exchanger_TM"/>
</dbReference>
<evidence type="ECO:0000256" key="6">
    <source>
        <dbReference type="ARBA" id="ARBA00023053"/>
    </source>
</evidence>
<dbReference type="Gene3D" id="1.20.1530.20">
    <property type="match status" value="1"/>
</dbReference>
<evidence type="ECO:0000256" key="3">
    <source>
        <dbReference type="ARBA" id="ARBA00022449"/>
    </source>
</evidence>
<reference evidence="12" key="1">
    <citation type="journal article" date="2020" name="mSystems">
        <title>Genome- and Community-Level Interaction Insights into Carbon Utilization and Element Cycling Functions of Hydrothermarchaeota in Hydrothermal Sediment.</title>
        <authorList>
            <person name="Zhou Z."/>
            <person name="Liu Y."/>
            <person name="Xu W."/>
            <person name="Pan J."/>
            <person name="Luo Z.H."/>
            <person name="Li M."/>
        </authorList>
    </citation>
    <scope>NUCLEOTIDE SEQUENCE [LARGE SCALE GENOMIC DNA]</scope>
    <source>
        <strain evidence="12">HyVt-501</strain>
    </source>
</reference>
<dbReference type="Pfam" id="PF00999">
    <property type="entry name" value="Na_H_Exchanger"/>
    <property type="match status" value="1"/>
</dbReference>
<gene>
    <name evidence="12" type="ORF">ENJ61_04980</name>
</gene>
<feature type="transmembrane region" description="Helical" evidence="10">
    <location>
        <begin position="97"/>
        <end position="121"/>
    </location>
</feature>
<evidence type="ECO:0000256" key="10">
    <source>
        <dbReference type="SAM" id="Phobius"/>
    </source>
</evidence>
<evidence type="ECO:0000259" key="11">
    <source>
        <dbReference type="Pfam" id="PF00999"/>
    </source>
</evidence>
<comment type="caution">
    <text evidence="12">The sequence shown here is derived from an EMBL/GenBank/DDBJ whole genome shotgun (WGS) entry which is preliminary data.</text>
</comment>
<dbReference type="EMBL" id="DRNB01000178">
    <property type="protein sequence ID" value="HHJ64245.1"/>
    <property type="molecule type" value="Genomic_DNA"/>
</dbReference>
<feature type="transmembrane region" description="Helical" evidence="10">
    <location>
        <begin position="291"/>
        <end position="310"/>
    </location>
</feature>
<proteinExistence type="predicted"/>
<sequence length="409" mass="43772">MAAAPGVENSVSVDIHTLFLHIAIILISGRMFGTLFKRMGIPAVLGEVFAGVILGQSLLGWIPLSEAVKVLAELGVILLLFEVGLEADLHMLVRVGIWSILVAFVGAVVPFGGGFVISYYLLDMPLISSLFIGGALTATSIGITVRVLTDLGKHKTRFAQIVLGAAVLDDILGVVILAALYEFSKTKEVNLEATTNLMIHIGMFFVIAPFVARFAAKLLSWIVEKLNEPEVIPASILALILGVGYAAYSVGSPEILGAFTAGLALSRRFAVPFAAFLRLNEKIVHRVEEGITPLTNIMAPIFFVSVGLALNLKAIDFSSKEFWIFSLSLIAIAIFGKVIAGFVAPGNFREKLNIGLSMMPRGEVGLIFAEFGRSFKAIDSVGYAVVVFVVAVTTLLAPILLKLNVRDEG</sequence>
<dbReference type="InterPro" id="IPR038770">
    <property type="entry name" value="Na+/solute_symporter_sf"/>
</dbReference>
<keyword evidence="4 10" id="KW-0812">Transmembrane</keyword>
<dbReference type="Proteomes" id="UP000885792">
    <property type="component" value="Unassembled WGS sequence"/>
</dbReference>
<keyword evidence="3" id="KW-0050">Antiport</keyword>
<evidence type="ECO:0000256" key="1">
    <source>
        <dbReference type="ARBA" id="ARBA00004141"/>
    </source>
</evidence>
<keyword evidence="5 10" id="KW-1133">Transmembrane helix</keyword>
<feature type="transmembrane region" description="Helical" evidence="10">
    <location>
        <begin position="127"/>
        <end position="149"/>
    </location>
</feature>
<feature type="transmembrane region" description="Helical" evidence="10">
    <location>
        <begin position="201"/>
        <end position="219"/>
    </location>
</feature>
<evidence type="ECO:0000256" key="9">
    <source>
        <dbReference type="ARBA" id="ARBA00023201"/>
    </source>
</evidence>
<evidence type="ECO:0000256" key="5">
    <source>
        <dbReference type="ARBA" id="ARBA00022989"/>
    </source>
</evidence>
<dbReference type="GO" id="GO:0006814">
    <property type="term" value="P:sodium ion transport"/>
    <property type="evidence" value="ECO:0007669"/>
    <property type="project" value="UniProtKB-KW"/>
</dbReference>
<dbReference type="GO" id="GO:0016020">
    <property type="term" value="C:membrane"/>
    <property type="evidence" value="ECO:0007669"/>
    <property type="project" value="UniProtKB-SubCell"/>
</dbReference>
<keyword evidence="8 10" id="KW-0472">Membrane</keyword>
<name>A0A7C5L551_AQUAO</name>
<dbReference type="PANTHER" id="PTHR43562:SF3">
    <property type="entry name" value="SODIUM ION_PROTON EXCHANGER (EUROFUNG)"/>
    <property type="match status" value="1"/>
</dbReference>
<feature type="transmembrane region" description="Helical" evidence="10">
    <location>
        <begin position="231"/>
        <end position="250"/>
    </location>
</feature>
<protein>
    <submittedName>
        <fullName evidence="12">Cation:proton antiporter</fullName>
    </submittedName>
</protein>
<evidence type="ECO:0000313" key="12">
    <source>
        <dbReference type="EMBL" id="HHJ64245.1"/>
    </source>
</evidence>
<evidence type="ECO:0000256" key="8">
    <source>
        <dbReference type="ARBA" id="ARBA00023136"/>
    </source>
</evidence>
<keyword evidence="6" id="KW-0915">Sodium</keyword>
<keyword evidence="7" id="KW-0406">Ion transport</keyword>
<keyword evidence="9" id="KW-0739">Sodium transport</keyword>
<evidence type="ECO:0000256" key="2">
    <source>
        <dbReference type="ARBA" id="ARBA00022448"/>
    </source>
</evidence>
<comment type="subcellular location">
    <subcellularLocation>
        <location evidence="1">Membrane</location>
        <topology evidence="1">Multi-pass membrane protein</topology>
    </subcellularLocation>
</comment>
<feature type="transmembrane region" description="Helical" evidence="10">
    <location>
        <begin position="256"/>
        <end position="279"/>
    </location>
</feature>
<evidence type="ECO:0000256" key="4">
    <source>
        <dbReference type="ARBA" id="ARBA00022692"/>
    </source>
</evidence>
<feature type="domain" description="Cation/H+ exchanger transmembrane" evidence="11">
    <location>
        <begin position="31"/>
        <end position="402"/>
    </location>
</feature>
<feature type="transmembrane region" description="Helical" evidence="10">
    <location>
        <begin position="15"/>
        <end position="32"/>
    </location>
</feature>
<feature type="transmembrane region" description="Helical" evidence="10">
    <location>
        <begin position="322"/>
        <end position="344"/>
    </location>
</feature>
<accession>A0A7C5L551</accession>